<protein>
    <submittedName>
        <fullName evidence="1">Uncharacterized protein</fullName>
    </submittedName>
</protein>
<evidence type="ECO:0000313" key="2">
    <source>
        <dbReference type="Proteomes" id="UP000593572"/>
    </source>
</evidence>
<accession>A0A7J8N4C5</accession>
<evidence type="ECO:0000313" key="1">
    <source>
        <dbReference type="EMBL" id="MBA0571692.1"/>
    </source>
</evidence>
<organism evidence="1 2">
    <name type="scientific">Gossypium lobatum</name>
    <dbReference type="NCBI Taxonomy" id="34289"/>
    <lineage>
        <taxon>Eukaryota</taxon>
        <taxon>Viridiplantae</taxon>
        <taxon>Streptophyta</taxon>
        <taxon>Embryophyta</taxon>
        <taxon>Tracheophyta</taxon>
        <taxon>Spermatophyta</taxon>
        <taxon>Magnoliopsida</taxon>
        <taxon>eudicotyledons</taxon>
        <taxon>Gunneridae</taxon>
        <taxon>Pentapetalae</taxon>
        <taxon>rosids</taxon>
        <taxon>malvids</taxon>
        <taxon>Malvales</taxon>
        <taxon>Malvaceae</taxon>
        <taxon>Malvoideae</taxon>
        <taxon>Gossypium</taxon>
    </lineage>
</organism>
<comment type="caution">
    <text evidence="1">The sequence shown here is derived from an EMBL/GenBank/DDBJ whole genome shotgun (WGS) entry which is preliminary data.</text>
</comment>
<feature type="non-terminal residue" evidence="1">
    <location>
        <position position="288"/>
    </location>
</feature>
<keyword evidence="2" id="KW-1185">Reference proteome</keyword>
<sequence length="288" mass="32102">MSKTLSLVDFVVGANSKALNCGVGRAKLMGDSSILDGNVCMEKDFELQDEDVTTETVNEIPSITFADRVHRFIQKKMALSVVIKLLGRKIAFNTLLNKDKDDFDKVLLGGPQVVFGHYLSVVWTCLPVLSKGYYFDFPLRAIESMIGPIFCIDAQTDAAVRGQFARLAISVDLKKNHWFRKLESMFVAMHQKQINYGGGCDCFWSLEAEKSGFQTRVKEEAFGGSRFVVLEVEREEIRADNHVASELNGAGVFEENSMMLLTRNKTMVEGKKCVISSIRKVMDATGGE</sequence>
<gene>
    <name evidence="1" type="ORF">Golob_002069</name>
</gene>
<reference evidence="1 2" key="1">
    <citation type="journal article" date="2019" name="Genome Biol. Evol.">
        <title>Insights into the evolution of the New World diploid cottons (Gossypium, subgenus Houzingenia) based on genome sequencing.</title>
        <authorList>
            <person name="Grover C.E."/>
            <person name="Arick M.A. 2nd"/>
            <person name="Thrash A."/>
            <person name="Conover J.L."/>
            <person name="Sanders W.S."/>
            <person name="Peterson D.G."/>
            <person name="Frelichowski J.E."/>
            <person name="Scheffler J.A."/>
            <person name="Scheffler B.E."/>
            <person name="Wendel J.F."/>
        </authorList>
    </citation>
    <scope>NUCLEOTIDE SEQUENCE [LARGE SCALE GENOMIC DNA]</scope>
    <source>
        <strain evidence="1">157</strain>
        <tissue evidence="1">Leaf</tissue>
    </source>
</reference>
<name>A0A7J8N4C5_9ROSI</name>
<proteinExistence type="predicted"/>
<dbReference type="AlphaFoldDB" id="A0A7J8N4C5"/>
<dbReference type="EMBL" id="JABEZX010000012">
    <property type="protein sequence ID" value="MBA0571692.1"/>
    <property type="molecule type" value="Genomic_DNA"/>
</dbReference>
<dbReference type="Proteomes" id="UP000593572">
    <property type="component" value="Unassembled WGS sequence"/>
</dbReference>